<dbReference type="AlphaFoldDB" id="A0A328N8F5"/>
<comment type="caution">
    <text evidence="2">The sequence shown here is derived from an EMBL/GenBank/DDBJ whole genome shotgun (WGS) entry which is preliminary data.</text>
</comment>
<keyword evidence="1" id="KW-0472">Membrane</keyword>
<keyword evidence="1" id="KW-0812">Transmembrane</keyword>
<sequence>MVVIGSVVALAALIALGYRLGTDPRVEQREGDILVALAPGTFLVLSWFVRLVQWWGAARAPARRVMVTAHLAQSPQPGSAGRVTAAAGAVSAAAGIDAGPKGYSVWLTVSGRDGGVLHQRVVWEPWLRELTRLRQATVRHGSGVSVVDVAGYGRLWPASLTLRRRPYGVRLIPFRKAQRLPKENSLSHGRLACLLLLFVAPGLAGAVTQGAWALLGWWVAYVVASMVATGAWFGIIPPGVLPEAARRGRAPTTS</sequence>
<evidence type="ECO:0000256" key="1">
    <source>
        <dbReference type="SAM" id="Phobius"/>
    </source>
</evidence>
<feature type="transmembrane region" description="Helical" evidence="1">
    <location>
        <begin position="33"/>
        <end position="56"/>
    </location>
</feature>
<proteinExistence type="predicted"/>
<accession>A0A328N8F5</accession>
<feature type="transmembrane region" description="Helical" evidence="1">
    <location>
        <begin position="191"/>
        <end position="212"/>
    </location>
</feature>
<dbReference type="EMBL" id="PYAA01000004">
    <property type="protein sequence ID" value="RAO05396.1"/>
    <property type="molecule type" value="Genomic_DNA"/>
</dbReference>
<keyword evidence="1" id="KW-1133">Transmembrane helix</keyword>
<dbReference type="Proteomes" id="UP000248966">
    <property type="component" value="Unassembled WGS sequence"/>
</dbReference>
<name>A0A328N8F5_9ACTN</name>
<gene>
    <name evidence="2" type="ORF">LAH08_00854</name>
</gene>
<evidence type="ECO:0000313" key="2">
    <source>
        <dbReference type="EMBL" id="RAO05396.1"/>
    </source>
</evidence>
<feature type="transmembrane region" description="Helical" evidence="1">
    <location>
        <begin position="218"/>
        <end position="241"/>
    </location>
</feature>
<protein>
    <submittedName>
        <fullName evidence="2">Uncharacterized protein</fullName>
    </submittedName>
</protein>
<reference evidence="2 3" key="1">
    <citation type="submission" date="2018-03" db="EMBL/GenBank/DDBJ databases">
        <title>Defining the species Micromonospora saelicesensis and Micromonospora noduli under the framework of genomics.</title>
        <authorList>
            <person name="Riesco R."/>
            <person name="Trujillo M.E."/>
        </authorList>
    </citation>
    <scope>NUCLEOTIDE SEQUENCE [LARGE SCALE GENOMIC DNA]</scope>
    <source>
        <strain evidence="2 3">LAH08</strain>
    </source>
</reference>
<organism evidence="2 3">
    <name type="scientific">Micromonospora noduli</name>
    <dbReference type="NCBI Taxonomy" id="709876"/>
    <lineage>
        <taxon>Bacteria</taxon>
        <taxon>Bacillati</taxon>
        <taxon>Actinomycetota</taxon>
        <taxon>Actinomycetes</taxon>
        <taxon>Micromonosporales</taxon>
        <taxon>Micromonosporaceae</taxon>
        <taxon>Micromonospora</taxon>
    </lineage>
</organism>
<evidence type="ECO:0000313" key="3">
    <source>
        <dbReference type="Proteomes" id="UP000248966"/>
    </source>
</evidence>